<dbReference type="KEGG" id="msil:METEAL_33130"/>
<dbReference type="EMBL" id="AP027080">
    <property type="protein sequence ID" value="BDU74139.1"/>
    <property type="molecule type" value="Genomic_DNA"/>
</dbReference>
<evidence type="ECO:0000256" key="1">
    <source>
        <dbReference type="SAM" id="MobiDB-lite"/>
    </source>
</evidence>
<proteinExistence type="predicted"/>
<accession>A0AA48GMN7</accession>
<feature type="region of interest" description="Disordered" evidence="1">
    <location>
        <begin position="513"/>
        <end position="536"/>
    </location>
</feature>
<reference evidence="3" key="1">
    <citation type="journal article" date="2023" name="Int. J. Syst. Evol. Microbiol.">
        <title>Mesoterricola silvestris gen. nov., sp. nov., Mesoterricola sediminis sp. nov., Geothrix oryzae sp. nov., Geothrix edaphica sp. nov., Geothrix rubra sp. nov., and Geothrix limicola sp. nov., six novel members of Acidobacteriota isolated from soils.</title>
        <authorList>
            <person name="Itoh H."/>
            <person name="Sugisawa Y."/>
            <person name="Mise K."/>
            <person name="Xu Z."/>
            <person name="Kuniyasu M."/>
            <person name="Ushijima N."/>
            <person name="Kawano K."/>
            <person name="Kobayashi E."/>
            <person name="Shiratori Y."/>
            <person name="Masuda Y."/>
            <person name="Senoo K."/>
        </authorList>
    </citation>
    <scope>NUCLEOTIDE SEQUENCE [LARGE SCALE GENOMIC DNA]</scope>
    <source>
        <strain evidence="3">W79</strain>
    </source>
</reference>
<dbReference type="Proteomes" id="UP001238179">
    <property type="component" value="Chromosome"/>
</dbReference>
<feature type="region of interest" description="Disordered" evidence="1">
    <location>
        <begin position="24"/>
        <end position="164"/>
    </location>
</feature>
<dbReference type="RefSeq" id="WP_316412809.1">
    <property type="nucleotide sequence ID" value="NZ_AP027080.1"/>
</dbReference>
<gene>
    <name evidence="2" type="ORF">METEAL_33130</name>
</gene>
<sequence>MATGNGRFGTALMAGLVAATLGLHAEDRKKEEGRERKQEPARPAPKAEPRPEPRQERRSEPRMEPRQERRPEPRQEPRQELRQERRPEPRMERRVEPRPEPRNERRTETQPEPRTERRMEARPESRPDRRIEPRPDSRPSGVRPAEVRPGPAGRGPVHEVVRTREGGEIRRTPAGAIREVRTPGGAVIRHSPSGVRQVEVVRPGGRVIVANATGRAGYIQRPLEVHGHSYVQRTYIVNGVPHAAVYRPWFHGGREYVVYMPRHYYRPAFYTWCYSPWSRPVAYSWGWSSRPWYGYYGGYFTPYPVYRSPAFWLADFIIAASLESAYMAQNVTVSSPPVVYDTSTGLSPEVKDAIADEVRRQMDQAKAAQDAGDGSAPPPIFTARGPRIFVVASGVMAYAGNSECSLVEGDVLQLSQTPAPGDEWAEVRVLSTRGASCPRGSYVSVRTTDLQEMQNTLQASMERGLAKLQTDQGRNGIPALPASAQGTVDAPYAQEVRPDADAQAELARAVGEANSSERSLIQSGGETTASGTTISLGMTPGQVEAALGRPKNTVDLGAKKIYVYRDLKITFLNGRVSDVQ</sequence>
<feature type="compositionally biased region" description="Basic and acidic residues" evidence="1">
    <location>
        <begin position="24"/>
        <end position="137"/>
    </location>
</feature>
<protein>
    <submittedName>
        <fullName evidence="2">Uncharacterized protein</fullName>
    </submittedName>
</protein>
<evidence type="ECO:0000313" key="2">
    <source>
        <dbReference type="EMBL" id="BDU74139.1"/>
    </source>
</evidence>
<dbReference type="AlphaFoldDB" id="A0AA48GMN7"/>
<keyword evidence="3" id="KW-1185">Reference proteome</keyword>
<name>A0AA48GMN7_9BACT</name>
<organism evidence="2 3">
    <name type="scientific">Mesoterricola silvestris</name>
    <dbReference type="NCBI Taxonomy" id="2927979"/>
    <lineage>
        <taxon>Bacteria</taxon>
        <taxon>Pseudomonadati</taxon>
        <taxon>Acidobacteriota</taxon>
        <taxon>Holophagae</taxon>
        <taxon>Holophagales</taxon>
        <taxon>Holophagaceae</taxon>
        <taxon>Mesoterricola</taxon>
    </lineage>
</organism>
<evidence type="ECO:0000313" key="3">
    <source>
        <dbReference type="Proteomes" id="UP001238179"/>
    </source>
</evidence>